<name>A0A183IP41_9BILA</name>
<keyword evidence="2" id="KW-1185">Reference proteome</keyword>
<evidence type="ECO:0000313" key="1">
    <source>
        <dbReference type="EMBL" id="VDP07102.1"/>
    </source>
</evidence>
<dbReference type="Proteomes" id="UP000270296">
    <property type="component" value="Unassembled WGS sequence"/>
</dbReference>
<accession>A0A183IP41</accession>
<proteinExistence type="predicted"/>
<gene>
    <name evidence="1" type="ORF">SBAD_LOCUS5388</name>
</gene>
<reference evidence="1 2" key="2">
    <citation type="submission" date="2018-11" db="EMBL/GenBank/DDBJ databases">
        <authorList>
            <consortium name="Pathogen Informatics"/>
        </authorList>
    </citation>
    <scope>NUCLEOTIDE SEQUENCE [LARGE SCALE GENOMIC DNA]</scope>
</reference>
<reference evidence="3" key="1">
    <citation type="submission" date="2016-06" db="UniProtKB">
        <authorList>
            <consortium name="WormBaseParasite"/>
        </authorList>
    </citation>
    <scope>IDENTIFICATION</scope>
</reference>
<organism evidence="3">
    <name type="scientific">Soboliphyme baturini</name>
    <dbReference type="NCBI Taxonomy" id="241478"/>
    <lineage>
        <taxon>Eukaryota</taxon>
        <taxon>Metazoa</taxon>
        <taxon>Ecdysozoa</taxon>
        <taxon>Nematoda</taxon>
        <taxon>Enoplea</taxon>
        <taxon>Dorylaimia</taxon>
        <taxon>Dioctophymatida</taxon>
        <taxon>Dioctophymatoidea</taxon>
        <taxon>Soboliphymatidae</taxon>
        <taxon>Soboliphyme</taxon>
    </lineage>
</organism>
<evidence type="ECO:0000313" key="2">
    <source>
        <dbReference type="Proteomes" id="UP000270296"/>
    </source>
</evidence>
<dbReference type="EMBL" id="UZAM01008958">
    <property type="protein sequence ID" value="VDP07102.1"/>
    <property type="molecule type" value="Genomic_DNA"/>
</dbReference>
<dbReference type="WBParaSite" id="SBAD_0000560401-mRNA-1">
    <property type="protein sequence ID" value="SBAD_0000560401-mRNA-1"/>
    <property type="gene ID" value="SBAD_0000560401"/>
</dbReference>
<evidence type="ECO:0000313" key="3">
    <source>
        <dbReference type="WBParaSite" id="SBAD_0000560401-mRNA-1"/>
    </source>
</evidence>
<sequence>MVSAWLIKEKSKLLTRRRFEISSLKPVFELSVPLVVIIPPPDSDPDELPLLPATMYGCQRSWTLVLSALVALVAVCSADEDCRSHIKTYLECDAQVKDVKDENLPKARQFLKRIEDCFLKSKCMNEKDVALATQNISVEFPEHCVDGLKREANRIQEQCWSKYFTTSTSVLKPVILSIDPPQDELINFDRVIDPDIEVLYNEAAYDALLGMNDLRNASSCSPGKQRQIKDCLMANFDEIAKQWKNPNVFIRTMEAEKRFNTFCKDHQACYASLTPACRRKFDNASAEFCTCLHSQFYSKGMEMFKECSDMIGILLVYPAICDGNSAMRLCQNNFIDAYHRKFGFFFPTSS</sequence>
<dbReference type="AlphaFoldDB" id="A0A183IP41"/>
<protein>
    <submittedName>
        <fullName evidence="3">DUF19 domain-containing protein</fullName>
    </submittedName>
</protein>